<gene>
    <name evidence="1" type="ORF">Esi_0368_0002</name>
</gene>
<evidence type="ECO:0008006" key="3">
    <source>
        <dbReference type="Google" id="ProtNLM"/>
    </source>
</evidence>
<name>D8LLI1_ECTSI</name>
<dbReference type="OrthoDB" id="188627at2759"/>
<dbReference type="OMA" id="WKSEESK"/>
<accession>D8LLI1</accession>
<proteinExistence type="predicted"/>
<organism evidence="1 2">
    <name type="scientific">Ectocarpus siliculosus</name>
    <name type="common">Brown alga</name>
    <name type="synonym">Conferva siliculosa</name>
    <dbReference type="NCBI Taxonomy" id="2880"/>
    <lineage>
        <taxon>Eukaryota</taxon>
        <taxon>Sar</taxon>
        <taxon>Stramenopiles</taxon>
        <taxon>Ochrophyta</taxon>
        <taxon>PX clade</taxon>
        <taxon>Phaeophyceae</taxon>
        <taxon>Ectocarpales</taxon>
        <taxon>Ectocarpaceae</taxon>
        <taxon>Ectocarpus</taxon>
    </lineage>
</organism>
<evidence type="ECO:0000313" key="1">
    <source>
        <dbReference type="EMBL" id="CBN79683.1"/>
    </source>
</evidence>
<keyword evidence="2" id="KW-1185">Reference proteome</keyword>
<dbReference type="eggNOG" id="ENOG502S4FV">
    <property type="taxonomic scope" value="Eukaryota"/>
</dbReference>
<dbReference type="Proteomes" id="UP000002630">
    <property type="component" value="Linkage Group LG21"/>
</dbReference>
<dbReference type="InParanoid" id="D8LLI1"/>
<evidence type="ECO:0000313" key="2">
    <source>
        <dbReference type="Proteomes" id="UP000002630"/>
    </source>
</evidence>
<dbReference type="EMBL" id="FN649746">
    <property type="protein sequence ID" value="CBN79683.1"/>
    <property type="molecule type" value="Genomic_DNA"/>
</dbReference>
<sequence>MKTAVAVAACWAGGINAFITPGVPVVPVSARQASSSSGRVAATTRMGVSDREGLASSACSRSEALSTFGAAVLGAVVVGTGVPAPASAGSVAEANKRLSEYNLPPVVDVPGGFNTLLEGYGKDGALKNSLGSSNRDPILVTWNYPKGWIVQRPNTDTNKEAGTVSTGDYGRGDSAGLFVAPKSLIGGSSLSSKDTMEGVLKKALSQKGENQFQSFKLKSVKDGETDFNGNKYYIADFQYELLTGAGFTVERKGVASVTQIGNSVNAVVGATTANRAKTVKPQLQEIARSFRVYEGKFD</sequence>
<dbReference type="Gene3D" id="3.40.1000.10">
    <property type="entry name" value="Mog1/PsbP, alpha/beta/alpha sandwich"/>
    <property type="match status" value="1"/>
</dbReference>
<reference evidence="1 2" key="1">
    <citation type="journal article" date="2010" name="Nature">
        <title>The Ectocarpus genome and the independent evolution of multicellularity in brown algae.</title>
        <authorList>
            <person name="Cock J.M."/>
            <person name="Sterck L."/>
            <person name="Rouze P."/>
            <person name="Scornet D."/>
            <person name="Allen A.E."/>
            <person name="Amoutzias G."/>
            <person name="Anthouard V."/>
            <person name="Artiguenave F."/>
            <person name="Aury J.M."/>
            <person name="Badger J.H."/>
            <person name="Beszteri B."/>
            <person name="Billiau K."/>
            <person name="Bonnet E."/>
            <person name="Bothwell J.H."/>
            <person name="Bowler C."/>
            <person name="Boyen C."/>
            <person name="Brownlee C."/>
            <person name="Carrano C.J."/>
            <person name="Charrier B."/>
            <person name="Cho G.Y."/>
            <person name="Coelho S.M."/>
            <person name="Collen J."/>
            <person name="Corre E."/>
            <person name="Da Silva C."/>
            <person name="Delage L."/>
            <person name="Delaroque N."/>
            <person name="Dittami S.M."/>
            <person name="Doulbeau S."/>
            <person name="Elias M."/>
            <person name="Farnham G."/>
            <person name="Gachon C.M."/>
            <person name="Gschloessl B."/>
            <person name="Heesch S."/>
            <person name="Jabbari K."/>
            <person name="Jubin C."/>
            <person name="Kawai H."/>
            <person name="Kimura K."/>
            <person name="Kloareg B."/>
            <person name="Kupper F.C."/>
            <person name="Lang D."/>
            <person name="Le Bail A."/>
            <person name="Leblanc C."/>
            <person name="Lerouge P."/>
            <person name="Lohr M."/>
            <person name="Lopez P.J."/>
            <person name="Martens C."/>
            <person name="Maumus F."/>
            <person name="Michel G."/>
            <person name="Miranda-Saavedra D."/>
            <person name="Morales J."/>
            <person name="Moreau H."/>
            <person name="Motomura T."/>
            <person name="Nagasato C."/>
            <person name="Napoli C.A."/>
            <person name="Nelson D.R."/>
            <person name="Nyvall-Collen P."/>
            <person name="Peters A.F."/>
            <person name="Pommier C."/>
            <person name="Potin P."/>
            <person name="Poulain J."/>
            <person name="Quesneville H."/>
            <person name="Read B."/>
            <person name="Rensing S.A."/>
            <person name="Ritter A."/>
            <person name="Rousvoal S."/>
            <person name="Samanta M."/>
            <person name="Samson G."/>
            <person name="Schroeder D.C."/>
            <person name="Segurens B."/>
            <person name="Strittmatter M."/>
            <person name="Tonon T."/>
            <person name="Tregear J.W."/>
            <person name="Valentin K."/>
            <person name="von Dassow P."/>
            <person name="Yamagishi T."/>
            <person name="Van de Peer Y."/>
            <person name="Wincker P."/>
        </authorList>
    </citation>
    <scope>NUCLEOTIDE SEQUENCE [LARGE SCALE GENOMIC DNA]</scope>
    <source>
        <strain evidence="2">Ec32 / CCAP1310/4</strain>
    </source>
</reference>
<dbReference type="EMBL" id="FN648562">
    <property type="protein sequence ID" value="CBN79683.1"/>
    <property type="molecule type" value="Genomic_DNA"/>
</dbReference>
<dbReference type="AlphaFoldDB" id="D8LLI1"/>
<protein>
    <recommendedName>
        <fullName evidence="3">PsbP C-terminal domain-containing protein</fullName>
    </recommendedName>
</protein>